<accession>A0A5N5RKT5</accession>
<feature type="transmembrane region" description="Helical" evidence="1">
    <location>
        <begin position="38"/>
        <end position="59"/>
    </location>
</feature>
<evidence type="ECO:0000256" key="1">
    <source>
        <dbReference type="SAM" id="Phobius"/>
    </source>
</evidence>
<organism evidence="2 3">
    <name type="scientific">Bifidobacterium jacchi</name>
    <dbReference type="NCBI Taxonomy" id="2490545"/>
    <lineage>
        <taxon>Bacteria</taxon>
        <taxon>Bacillati</taxon>
        <taxon>Actinomycetota</taxon>
        <taxon>Actinomycetes</taxon>
        <taxon>Bifidobacteriales</taxon>
        <taxon>Bifidobacteriaceae</taxon>
        <taxon>Bifidobacterium</taxon>
    </lineage>
</organism>
<proteinExistence type="predicted"/>
<sequence length="265" mass="29392">MNARPAEHRLAEPIWRDGRREAASDAAWRRRSGCVGTAVGGAIAAIVGLSFVITGIGGIRYRFQLMWHSDHGDNPHFAPSPVDFFIIPIAALFVIVPVGFAVFGLWYAIADRRERKMRRAFTHDKSTLGVDASSFGVVAGAVKRPDYADYEGDVIEAPIKRLLFQPTAAPYAFHILAYVTEGLWIEAGCVDGDPSWQQRHRLAWLTMRIEGTRMGIVGIAPIPVDEVRKAYDDRSAVKLPIFTYPTDERTEIWGDDILVLGTAAR</sequence>
<dbReference type="OrthoDB" id="3233844at2"/>
<evidence type="ECO:0000313" key="2">
    <source>
        <dbReference type="EMBL" id="KAB5607932.1"/>
    </source>
</evidence>
<protein>
    <submittedName>
        <fullName evidence="2">Uncharacterized protein</fullName>
    </submittedName>
</protein>
<evidence type="ECO:0000313" key="3">
    <source>
        <dbReference type="Proteomes" id="UP000326336"/>
    </source>
</evidence>
<reference evidence="2 3" key="1">
    <citation type="journal article" date="2019" name="Int. J. Syst. Evol. Microbiol.">
        <title>Bifidobacterium jacchi sp. nov., isolated from the faeces of a baby common marmoset (Callithrix jacchus).</title>
        <authorList>
            <person name="Modesto M."/>
            <person name="Watanabe K."/>
            <person name="Arita M."/>
            <person name="Satti M."/>
            <person name="Oki K."/>
            <person name="Sciavilla P."/>
            <person name="Patavino C."/>
            <person name="Camma C."/>
            <person name="Michelini S."/>
            <person name="Sgorbati B."/>
            <person name="Mattarelli P."/>
        </authorList>
    </citation>
    <scope>NUCLEOTIDE SEQUENCE [LARGE SCALE GENOMIC DNA]</scope>
    <source>
        <strain evidence="2 3">MRM 9.3</strain>
    </source>
</reference>
<keyword evidence="3" id="KW-1185">Reference proteome</keyword>
<feature type="transmembrane region" description="Helical" evidence="1">
    <location>
        <begin position="84"/>
        <end position="109"/>
    </location>
</feature>
<keyword evidence="1" id="KW-0812">Transmembrane</keyword>
<comment type="caution">
    <text evidence="2">The sequence shown here is derived from an EMBL/GenBank/DDBJ whole genome shotgun (WGS) entry which is preliminary data.</text>
</comment>
<keyword evidence="1" id="KW-0472">Membrane</keyword>
<dbReference type="RefSeq" id="WP_151916336.1">
    <property type="nucleotide sequence ID" value="NZ_RQSP01000006.1"/>
</dbReference>
<gene>
    <name evidence="2" type="ORF">EHS19_03110</name>
</gene>
<keyword evidence="1" id="KW-1133">Transmembrane helix</keyword>
<dbReference type="AlphaFoldDB" id="A0A5N5RKT5"/>
<dbReference type="EMBL" id="RQSP01000006">
    <property type="protein sequence ID" value="KAB5607932.1"/>
    <property type="molecule type" value="Genomic_DNA"/>
</dbReference>
<dbReference type="Proteomes" id="UP000326336">
    <property type="component" value="Unassembled WGS sequence"/>
</dbReference>
<name>A0A5N5RKT5_9BIFI</name>